<evidence type="ECO:0000313" key="1">
    <source>
        <dbReference type="EMBL" id="BCO26904.1"/>
    </source>
</evidence>
<evidence type="ECO:0008006" key="3">
    <source>
        <dbReference type="Google" id="ProtNLM"/>
    </source>
</evidence>
<dbReference type="PANTHER" id="PTHR35271">
    <property type="entry name" value="ABC TRANSPORTER, SUBSTRATE-BINDING LIPOPROTEIN-RELATED"/>
    <property type="match status" value="1"/>
</dbReference>
<organism evidence="1 2">
    <name type="scientific">Rhodoferax lithotrophicus</name>
    <dbReference type="NCBI Taxonomy" id="2798804"/>
    <lineage>
        <taxon>Bacteria</taxon>
        <taxon>Pseudomonadati</taxon>
        <taxon>Pseudomonadota</taxon>
        <taxon>Betaproteobacteria</taxon>
        <taxon>Burkholderiales</taxon>
        <taxon>Comamonadaceae</taxon>
        <taxon>Rhodoferax</taxon>
    </lineage>
</organism>
<dbReference type="Proteomes" id="UP000824366">
    <property type="component" value="Chromosome"/>
</dbReference>
<dbReference type="InterPro" id="IPR007487">
    <property type="entry name" value="ABC_transpt-TYRBP-like"/>
</dbReference>
<dbReference type="PANTHER" id="PTHR35271:SF1">
    <property type="entry name" value="ABC TRANSPORTER, SUBSTRATE-BINDING LIPOPROTEIN"/>
    <property type="match status" value="1"/>
</dbReference>
<proteinExistence type="predicted"/>
<dbReference type="Pfam" id="PF04392">
    <property type="entry name" value="ABC_sub_bind"/>
    <property type="match status" value="1"/>
</dbReference>
<dbReference type="EMBL" id="AP024238">
    <property type="protein sequence ID" value="BCO26904.1"/>
    <property type="molecule type" value="Genomic_DNA"/>
</dbReference>
<protein>
    <recommendedName>
        <fullName evidence="3">ABC transporter substrate binding protein</fullName>
    </recommendedName>
</protein>
<dbReference type="Gene3D" id="3.40.50.2300">
    <property type="match status" value="2"/>
</dbReference>
<dbReference type="RefSeq" id="WP_223911096.1">
    <property type="nucleotide sequence ID" value="NZ_AP024238.1"/>
</dbReference>
<keyword evidence="2" id="KW-1185">Reference proteome</keyword>
<accession>A0ABN6D4M9</accession>
<evidence type="ECO:0000313" key="2">
    <source>
        <dbReference type="Proteomes" id="UP000824366"/>
    </source>
</evidence>
<sequence>MLSLVFCLMETMAQATPRVVIVSSDSTTAYLETTQAFISELARGGVSAYDIRRLNVSEWPMQAAQPEKPTLYVTLGMRATEALATSPVPVLSVLIPRSTFERILRNSNRKSSSSFTAIYLDQTFQRQLALIRLALPQAKRLGVLWGPDSWVKASALRSLAPLHGFSLTEAGLTDSFNVFPELQQVLNDSDVFFAVADPIIFNRNTIQNLLLTTFRANVPVVAFSPAYVQAGALLALHTSPEQVGRQAAAVVLQALSGKPLPDSPLEANDFEVSVNTHVARSLNLSLDAQALRLALRRLEHLP</sequence>
<reference evidence="1 2" key="1">
    <citation type="journal article" date="2021" name="Microbiol. Spectr.">
        <title>A Single Bacterium Capable of Oxidation and Reduction of Iron at Circumneutral pH.</title>
        <authorList>
            <person name="Kato S."/>
            <person name="Ohkuma M."/>
        </authorList>
    </citation>
    <scope>NUCLEOTIDE SEQUENCE [LARGE SCALE GENOMIC DNA]</scope>
    <source>
        <strain evidence="1 2">MIZ03</strain>
    </source>
</reference>
<name>A0ABN6D4M9_9BURK</name>
<gene>
    <name evidence="1" type="ORF">MIZ03_1790</name>
</gene>